<evidence type="ECO:0000256" key="6">
    <source>
        <dbReference type="ARBA" id="ARBA00022741"/>
    </source>
</evidence>
<accession>A0A0H2M9N1</accession>
<evidence type="ECO:0000313" key="12">
    <source>
        <dbReference type="Proteomes" id="UP000035444"/>
    </source>
</evidence>
<dbReference type="SUPFAM" id="SSF55816">
    <property type="entry name" value="5'-nucleotidase (syn. UDP-sugar hydrolase), C-terminal domain"/>
    <property type="match status" value="1"/>
</dbReference>
<dbReference type="OrthoDB" id="9803927at2"/>
<dbReference type="GO" id="GO:0005576">
    <property type="term" value="C:extracellular region"/>
    <property type="evidence" value="ECO:0007669"/>
    <property type="project" value="UniProtKB-SubCell"/>
</dbReference>
<dbReference type="Gene3D" id="3.90.780.10">
    <property type="entry name" value="5'-Nucleotidase, C-terminal domain"/>
    <property type="match status" value="1"/>
</dbReference>
<keyword evidence="7 8" id="KW-0378">Hydrolase</keyword>
<dbReference type="FunFam" id="3.60.21.10:FF:000020">
    <property type="entry name" value="NT5E isoform 4"/>
    <property type="match status" value="1"/>
</dbReference>
<evidence type="ECO:0000313" key="11">
    <source>
        <dbReference type="EMBL" id="KLN59234.1"/>
    </source>
</evidence>
<sequence>MLKHLSGAAAIATGLCLMAAPVQADYSLNILHINDLHSRILPVNKYDSTCGEEDLAEGKCFGGFARVSKALNDRRAALEAKGGNVLVLDAGDQFQGSLFYTNYKGQAAVELMNMTGFDVMTIGNHEFDDGPDVFLNFIEKANFPIVGANTIAAPGSVLRGKYGTSIVLERGGEKIGIIGALAEDTDETSSPGDDITFFDTANAVQPIVDQMQAQGVNKIILLSHLGVPRDKEVAKQLTGVDVIVGGHSHTLLSNSNDRAEGPYPVVETAPDGKKVPIVQAYAYSKFMGELNLTFDDEGNLKGWSGDTVLLDQTYPEDAKMQARIAEMNKPLAEIQKREVGAASNVIDGSRSVCRAGECAMANMVADAMLARVNSTGGDAVIALQNGGGVRASIDAGPVTMGEVLTVLPFQNSIATFKLKGAHFIEALENGLSKVEEGAGRFPQLSGGRYTWDPKAEPGSRVVSVEVGNEKDGFVALDENKIYSMVTNNYVRNGGDGYSVLAEHAIDAYDFGPSLEDALAEYITANSPVEGTVSGRITAQK</sequence>
<dbReference type="PANTHER" id="PTHR11575">
    <property type="entry name" value="5'-NUCLEOTIDASE-RELATED"/>
    <property type="match status" value="1"/>
</dbReference>
<dbReference type="SUPFAM" id="SSF56300">
    <property type="entry name" value="Metallo-dependent phosphatases"/>
    <property type="match status" value="1"/>
</dbReference>
<dbReference type="PROSITE" id="PS00785">
    <property type="entry name" value="5_NUCLEOTIDASE_1"/>
    <property type="match status" value="1"/>
</dbReference>
<name>A0A0H2M9N1_9PROT</name>
<dbReference type="AlphaFoldDB" id="A0A0H2M9N1"/>
<dbReference type="CDD" id="cd07409">
    <property type="entry name" value="MPP_CD73_N"/>
    <property type="match status" value="1"/>
</dbReference>
<feature type="chain" id="PRO_5005118434" evidence="8">
    <location>
        <begin position="25"/>
        <end position="540"/>
    </location>
</feature>
<comment type="similarity">
    <text evidence="2 8">Belongs to the 5'-nucleotidase family.</text>
</comment>
<feature type="domain" description="Calcineurin-like phosphoesterase" evidence="9">
    <location>
        <begin position="29"/>
        <end position="250"/>
    </location>
</feature>
<keyword evidence="4" id="KW-0479">Metal-binding</keyword>
<dbReference type="InterPro" id="IPR036907">
    <property type="entry name" value="5'-Nucleotdase_C_sf"/>
</dbReference>
<dbReference type="GO" id="GO:0046872">
    <property type="term" value="F:metal ion binding"/>
    <property type="evidence" value="ECO:0007669"/>
    <property type="project" value="UniProtKB-KW"/>
</dbReference>
<dbReference type="PRINTS" id="PR01607">
    <property type="entry name" value="APYRASEFAMLY"/>
</dbReference>
<evidence type="ECO:0000256" key="7">
    <source>
        <dbReference type="ARBA" id="ARBA00022801"/>
    </source>
</evidence>
<evidence type="ECO:0000256" key="8">
    <source>
        <dbReference type="RuleBase" id="RU362119"/>
    </source>
</evidence>
<dbReference type="InterPro" id="IPR004843">
    <property type="entry name" value="Calcineurin-like_PHP"/>
</dbReference>
<dbReference type="InterPro" id="IPR006179">
    <property type="entry name" value="5_nucleotidase/apyrase"/>
</dbReference>
<dbReference type="FunFam" id="3.90.780.10:FF:000004">
    <property type="entry name" value="UDP-sugar hydrolase, putative"/>
    <property type="match status" value="1"/>
</dbReference>
<comment type="subcellular location">
    <subcellularLocation>
        <location evidence="1">Secreted</location>
    </subcellularLocation>
</comment>
<evidence type="ECO:0000259" key="9">
    <source>
        <dbReference type="Pfam" id="PF00149"/>
    </source>
</evidence>
<evidence type="ECO:0000256" key="1">
    <source>
        <dbReference type="ARBA" id="ARBA00004613"/>
    </source>
</evidence>
<dbReference type="PATRIC" id="fig|1489064.4.peg.818"/>
<proteinExistence type="inferred from homology"/>
<dbReference type="GO" id="GO:0000166">
    <property type="term" value="F:nucleotide binding"/>
    <property type="evidence" value="ECO:0007669"/>
    <property type="project" value="UniProtKB-KW"/>
</dbReference>
<comment type="caution">
    <text evidence="11">The sequence shown here is derived from an EMBL/GenBank/DDBJ whole genome shotgun (WGS) entry which is preliminary data.</text>
</comment>
<dbReference type="InterPro" id="IPR006146">
    <property type="entry name" value="5'-Nucleotdase_CS"/>
</dbReference>
<evidence type="ECO:0000256" key="3">
    <source>
        <dbReference type="ARBA" id="ARBA00022525"/>
    </source>
</evidence>
<keyword evidence="3" id="KW-0964">Secreted</keyword>
<keyword evidence="6 8" id="KW-0547">Nucleotide-binding</keyword>
<feature type="domain" description="5'-Nucleotidase C-terminal" evidence="10">
    <location>
        <begin position="340"/>
        <end position="502"/>
    </location>
</feature>
<dbReference type="Proteomes" id="UP000035444">
    <property type="component" value="Unassembled WGS sequence"/>
</dbReference>
<dbReference type="STRING" id="1489064.WH96_19035"/>
<keyword evidence="12" id="KW-1185">Reference proteome</keyword>
<evidence type="ECO:0000256" key="4">
    <source>
        <dbReference type="ARBA" id="ARBA00022723"/>
    </source>
</evidence>
<feature type="signal peptide" evidence="8">
    <location>
        <begin position="1"/>
        <end position="24"/>
    </location>
</feature>
<dbReference type="GO" id="GO:0009166">
    <property type="term" value="P:nucleotide catabolic process"/>
    <property type="evidence" value="ECO:0007669"/>
    <property type="project" value="InterPro"/>
</dbReference>
<dbReference type="InterPro" id="IPR029052">
    <property type="entry name" value="Metallo-depent_PP-like"/>
</dbReference>
<dbReference type="Gene3D" id="3.60.21.10">
    <property type="match status" value="1"/>
</dbReference>
<dbReference type="PANTHER" id="PTHR11575:SF24">
    <property type="entry name" value="5'-NUCLEOTIDASE"/>
    <property type="match status" value="1"/>
</dbReference>
<dbReference type="Pfam" id="PF00149">
    <property type="entry name" value="Metallophos"/>
    <property type="match status" value="1"/>
</dbReference>
<reference evidence="11 12" key="1">
    <citation type="submission" date="2015-03" db="EMBL/GenBank/DDBJ databases">
        <title>Genome Sequence of Kiloniella spongiae MEBiC09566, isolated from a marine sponge.</title>
        <authorList>
            <person name="Shao Z."/>
            <person name="Wang L."/>
            <person name="Li X."/>
        </authorList>
    </citation>
    <scope>NUCLEOTIDE SEQUENCE [LARGE SCALE GENOMIC DNA]</scope>
    <source>
        <strain evidence="11 12">MEBiC09566</strain>
    </source>
</reference>
<dbReference type="EMBL" id="LAQL01000018">
    <property type="protein sequence ID" value="KLN59234.1"/>
    <property type="molecule type" value="Genomic_DNA"/>
</dbReference>
<protein>
    <submittedName>
        <fullName evidence="11">5'-nucleotidase</fullName>
    </submittedName>
</protein>
<dbReference type="Pfam" id="PF02872">
    <property type="entry name" value="5_nucleotid_C"/>
    <property type="match status" value="1"/>
</dbReference>
<evidence type="ECO:0000256" key="2">
    <source>
        <dbReference type="ARBA" id="ARBA00006654"/>
    </source>
</evidence>
<evidence type="ECO:0000259" key="10">
    <source>
        <dbReference type="Pfam" id="PF02872"/>
    </source>
</evidence>
<dbReference type="PROSITE" id="PS00786">
    <property type="entry name" value="5_NUCLEOTIDASE_2"/>
    <property type="match status" value="1"/>
</dbReference>
<dbReference type="GO" id="GO:0016788">
    <property type="term" value="F:hydrolase activity, acting on ester bonds"/>
    <property type="evidence" value="ECO:0007669"/>
    <property type="project" value="InterPro"/>
</dbReference>
<keyword evidence="5 8" id="KW-0732">Signal</keyword>
<gene>
    <name evidence="11" type="ORF">WH96_19035</name>
</gene>
<dbReference type="RefSeq" id="WP_047765816.1">
    <property type="nucleotide sequence ID" value="NZ_LAQL01000018.1"/>
</dbReference>
<dbReference type="InterPro" id="IPR008334">
    <property type="entry name" value="5'-Nucleotdase_C"/>
</dbReference>
<evidence type="ECO:0000256" key="5">
    <source>
        <dbReference type="ARBA" id="ARBA00022729"/>
    </source>
</evidence>
<organism evidence="11 12">
    <name type="scientific">Kiloniella spongiae</name>
    <dbReference type="NCBI Taxonomy" id="1489064"/>
    <lineage>
        <taxon>Bacteria</taxon>
        <taxon>Pseudomonadati</taxon>
        <taxon>Pseudomonadota</taxon>
        <taxon>Alphaproteobacteria</taxon>
        <taxon>Rhodospirillales</taxon>
        <taxon>Kiloniellaceae</taxon>
        <taxon>Kiloniella</taxon>
    </lineage>
</organism>